<evidence type="ECO:0000256" key="1">
    <source>
        <dbReference type="SAM" id="MobiDB-lite"/>
    </source>
</evidence>
<reference evidence="2 3" key="1">
    <citation type="submission" date="2018-10" db="EMBL/GenBank/DDBJ databases">
        <title>Isolation from cow dung.</title>
        <authorList>
            <person name="Ling L."/>
        </authorList>
    </citation>
    <scope>NUCLEOTIDE SEQUENCE [LARGE SCALE GENOMIC DNA]</scope>
    <source>
        <strain evidence="2 3">NEAU-LL90</strain>
    </source>
</reference>
<gene>
    <name evidence="2" type="ORF">EBN03_05480</name>
</gene>
<dbReference type="OrthoDB" id="4571285at2"/>
<dbReference type="EMBL" id="RFFH01000001">
    <property type="protein sequence ID" value="RMI35881.1"/>
    <property type="molecule type" value="Genomic_DNA"/>
</dbReference>
<dbReference type="AlphaFoldDB" id="A0A3M2LEC8"/>
<dbReference type="PROSITE" id="PS51318">
    <property type="entry name" value="TAT"/>
    <property type="match status" value="1"/>
</dbReference>
<accession>A0A3M2LEC8</accession>
<evidence type="ECO:0000313" key="3">
    <source>
        <dbReference type="Proteomes" id="UP000279275"/>
    </source>
</evidence>
<dbReference type="InterPro" id="IPR006311">
    <property type="entry name" value="TAT_signal"/>
</dbReference>
<feature type="compositionally biased region" description="Pro residues" evidence="1">
    <location>
        <begin position="124"/>
        <end position="137"/>
    </location>
</feature>
<name>A0A3M2LEC8_9NOCA</name>
<protein>
    <submittedName>
        <fullName evidence="2">Uncharacterized protein</fullName>
    </submittedName>
</protein>
<proteinExistence type="predicted"/>
<evidence type="ECO:0000313" key="2">
    <source>
        <dbReference type="EMBL" id="RMI35881.1"/>
    </source>
</evidence>
<feature type="region of interest" description="Disordered" evidence="1">
    <location>
        <begin position="109"/>
        <end position="139"/>
    </location>
</feature>
<dbReference type="Proteomes" id="UP000279275">
    <property type="component" value="Unassembled WGS sequence"/>
</dbReference>
<sequence length="182" mass="17881">MGAVSATSPSVSPPLSAVRSDRRALLRAAGTVVVAAGGTAAVAALSACAPPPPPPVDVLLGPEQDARTDAVWAQSAIATAPDHSAALTLIATQRTAHADALRAEIDRARGTYGDGTLPKSSTPPVDPPAAPAPPPTPAAVRAQLTKSQQSAADLAQGQNGFRAGLLASISAACAAHAGVLLA</sequence>
<organism evidence="2 3">
    <name type="scientific">Nocardia stercoris</name>
    <dbReference type="NCBI Taxonomy" id="2483361"/>
    <lineage>
        <taxon>Bacteria</taxon>
        <taxon>Bacillati</taxon>
        <taxon>Actinomycetota</taxon>
        <taxon>Actinomycetes</taxon>
        <taxon>Mycobacteriales</taxon>
        <taxon>Nocardiaceae</taxon>
        <taxon>Nocardia</taxon>
    </lineage>
</organism>
<comment type="caution">
    <text evidence="2">The sequence shown here is derived from an EMBL/GenBank/DDBJ whole genome shotgun (WGS) entry which is preliminary data.</text>
</comment>
<keyword evidence="3" id="KW-1185">Reference proteome</keyword>